<gene>
    <name evidence="1" type="ORF">G2W53_007489</name>
</gene>
<organism evidence="1 2">
    <name type="scientific">Senna tora</name>
    <dbReference type="NCBI Taxonomy" id="362788"/>
    <lineage>
        <taxon>Eukaryota</taxon>
        <taxon>Viridiplantae</taxon>
        <taxon>Streptophyta</taxon>
        <taxon>Embryophyta</taxon>
        <taxon>Tracheophyta</taxon>
        <taxon>Spermatophyta</taxon>
        <taxon>Magnoliopsida</taxon>
        <taxon>eudicotyledons</taxon>
        <taxon>Gunneridae</taxon>
        <taxon>Pentapetalae</taxon>
        <taxon>rosids</taxon>
        <taxon>fabids</taxon>
        <taxon>Fabales</taxon>
        <taxon>Fabaceae</taxon>
        <taxon>Caesalpinioideae</taxon>
        <taxon>Cassia clade</taxon>
        <taxon>Senna</taxon>
    </lineage>
</organism>
<evidence type="ECO:0000313" key="1">
    <source>
        <dbReference type="EMBL" id="KAF7839007.1"/>
    </source>
</evidence>
<proteinExistence type="predicted"/>
<sequence>MASCALNRDRYTILPIRPTSRMNSLVTIIKEPRVTLSTMLKRFGTTCSA</sequence>
<name>A0A834X738_9FABA</name>
<reference evidence="1" key="1">
    <citation type="submission" date="2020-09" db="EMBL/GenBank/DDBJ databases">
        <title>Genome-Enabled Discovery of Anthraquinone Biosynthesis in Senna tora.</title>
        <authorList>
            <person name="Kang S.-H."/>
            <person name="Pandey R.P."/>
            <person name="Lee C.-M."/>
            <person name="Sim J.-S."/>
            <person name="Jeong J.-T."/>
            <person name="Choi B.-S."/>
            <person name="Jung M."/>
            <person name="Ginzburg D."/>
            <person name="Zhao K."/>
            <person name="Won S.Y."/>
            <person name="Oh T.-J."/>
            <person name="Yu Y."/>
            <person name="Kim N.-H."/>
            <person name="Lee O.R."/>
            <person name="Lee T.-H."/>
            <person name="Bashyal P."/>
            <person name="Kim T.-S."/>
            <person name="Lee W.-H."/>
            <person name="Kawkins C."/>
            <person name="Kim C.-K."/>
            <person name="Kim J.S."/>
            <person name="Ahn B.O."/>
            <person name="Rhee S.Y."/>
            <person name="Sohng J.K."/>
        </authorList>
    </citation>
    <scope>NUCLEOTIDE SEQUENCE</scope>
    <source>
        <tissue evidence="1">Leaf</tissue>
    </source>
</reference>
<dbReference type="EMBL" id="JAAIUW010000003">
    <property type="protein sequence ID" value="KAF7839007.1"/>
    <property type="molecule type" value="Genomic_DNA"/>
</dbReference>
<dbReference type="AlphaFoldDB" id="A0A834X738"/>
<comment type="caution">
    <text evidence="1">The sequence shown here is derived from an EMBL/GenBank/DDBJ whole genome shotgun (WGS) entry which is preliminary data.</text>
</comment>
<evidence type="ECO:0000313" key="2">
    <source>
        <dbReference type="Proteomes" id="UP000634136"/>
    </source>
</evidence>
<protein>
    <submittedName>
        <fullName evidence="1">Uncharacterized protein</fullName>
    </submittedName>
</protein>
<accession>A0A834X738</accession>
<keyword evidence="2" id="KW-1185">Reference proteome</keyword>
<dbReference type="Proteomes" id="UP000634136">
    <property type="component" value="Unassembled WGS sequence"/>
</dbReference>